<dbReference type="EMBL" id="QOVG01000005">
    <property type="protein sequence ID" value="NDK38917.1"/>
    <property type="molecule type" value="Genomic_DNA"/>
</dbReference>
<protein>
    <recommendedName>
        <fullName evidence="3">Sel1 repeat family protein</fullName>
    </recommendedName>
</protein>
<reference evidence="1 2" key="1">
    <citation type="submission" date="2018-07" db="EMBL/GenBank/DDBJ databases">
        <title>Whole genome Sequencing of Pseudoxanthomonas gei KCTC 32298 (T).</title>
        <authorList>
            <person name="Kumar S."/>
            <person name="Bansal K."/>
            <person name="Kaur A."/>
            <person name="Patil P."/>
            <person name="Sharma S."/>
            <person name="Patil P.B."/>
        </authorList>
    </citation>
    <scope>NUCLEOTIDE SEQUENCE [LARGE SCALE GENOMIC DNA]</scope>
    <source>
        <strain evidence="1 2">KCTC 32298</strain>
    </source>
</reference>
<evidence type="ECO:0000313" key="2">
    <source>
        <dbReference type="Proteomes" id="UP001429354"/>
    </source>
</evidence>
<evidence type="ECO:0000313" key="1">
    <source>
        <dbReference type="EMBL" id="NDK38917.1"/>
    </source>
</evidence>
<proteinExistence type="predicted"/>
<sequence>MLSLALCMASLSARSEPLSTEPAPAAGFSGKQLAEFQRLANDPQIKRANDAWTRASQEATRQHLRKVAASGDARSLLAASMLWFGFGGTLEEGVLPVAPAPEARAWFDAARSARPRDVLVAWMEASDCAGLSDSCNPREALQFLLQAEPHNAAVQLLALADADRRGDRKAAEGYWQASTLAPVYQPHALEIGRLLHATMAGVQQPPLDPRLAQAMGVWFGLNRPATAQDYGDVGVIGLSAAVAMPGFLPVSRQCRAEAVALAGSARQAECIRLLVLLAADESTLLAPMFALPKLVELSGDSAEGLAWREQLRQFQWVYENAQQRMFAANSSGGHPREYGTWFMTEGELSAMRRLLSHQGVPAQAPPGWLPANARYRALVSTGRDGGNH</sequence>
<comment type="caution">
    <text evidence="1">The sequence shown here is derived from an EMBL/GenBank/DDBJ whole genome shotgun (WGS) entry which is preliminary data.</text>
</comment>
<gene>
    <name evidence="1" type="ORF">DT603_08700</name>
</gene>
<keyword evidence="2" id="KW-1185">Reference proteome</keyword>
<name>A0ABX0AE90_9GAMM</name>
<evidence type="ECO:0008006" key="3">
    <source>
        <dbReference type="Google" id="ProtNLM"/>
    </source>
</evidence>
<dbReference type="Proteomes" id="UP001429354">
    <property type="component" value="Unassembled WGS sequence"/>
</dbReference>
<organism evidence="1 2">
    <name type="scientific">Pseudoxanthomonas gei</name>
    <dbReference type="NCBI Taxonomy" id="1383030"/>
    <lineage>
        <taxon>Bacteria</taxon>
        <taxon>Pseudomonadati</taxon>
        <taxon>Pseudomonadota</taxon>
        <taxon>Gammaproteobacteria</taxon>
        <taxon>Lysobacterales</taxon>
        <taxon>Lysobacteraceae</taxon>
        <taxon>Pseudoxanthomonas</taxon>
    </lineage>
</organism>
<accession>A0ABX0AE90</accession>